<dbReference type="Proteomes" id="UP000447434">
    <property type="component" value="Chromosome 5"/>
</dbReference>
<organism evidence="1 2">
    <name type="scientific">Lupinus albus</name>
    <name type="common">White lupine</name>
    <name type="synonym">Lupinus termis</name>
    <dbReference type="NCBI Taxonomy" id="3870"/>
    <lineage>
        <taxon>Eukaryota</taxon>
        <taxon>Viridiplantae</taxon>
        <taxon>Streptophyta</taxon>
        <taxon>Embryophyta</taxon>
        <taxon>Tracheophyta</taxon>
        <taxon>Spermatophyta</taxon>
        <taxon>Magnoliopsida</taxon>
        <taxon>eudicotyledons</taxon>
        <taxon>Gunneridae</taxon>
        <taxon>Pentapetalae</taxon>
        <taxon>rosids</taxon>
        <taxon>fabids</taxon>
        <taxon>Fabales</taxon>
        <taxon>Fabaceae</taxon>
        <taxon>Papilionoideae</taxon>
        <taxon>50 kb inversion clade</taxon>
        <taxon>genistoids sensu lato</taxon>
        <taxon>core genistoids</taxon>
        <taxon>Genisteae</taxon>
        <taxon>Lupinus</taxon>
    </lineage>
</organism>
<protein>
    <submittedName>
        <fullName evidence="1">Uncharacterized protein</fullName>
    </submittedName>
</protein>
<comment type="caution">
    <text evidence="1">The sequence shown here is derived from an EMBL/GenBank/DDBJ whole genome shotgun (WGS) entry which is preliminary data.</text>
</comment>
<accession>A0A6A4QGY5</accession>
<reference evidence="2" key="1">
    <citation type="journal article" date="2020" name="Nat. Commun.">
        <title>Genome sequence of the cluster root forming white lupin.</title>
        <authorList>
            <person name="Hufnagel B."/>
            <person name="Marques A."/>
            <person name="Soriano A."/>
            <person name="Marques L."/>
            <person name="Divol F."/>
            <person name="Doumas P."/>
            <person name="Sallet E."/>
            <person name="Mancinotti D."/>
            <person name="Carrere S."/>
            <person name="Marande W."/>
            <person name="Arribat S."/>
            <person name="Keller J."/>
            <person name="Huneau C."/>
            <person name="Blein T."/>
            <person name="Aime D."/>
            <person name="Laguerre M."/>
            <person name="Taylor J."/>
            <person name="Schubert V."/>
            <person name="Nelson M."/>
            <person name="Geu-Flores F."/>
            <person name="Crespi M."/>
            <person name="Gallardo-Guerrero K."/>
            <person name="Delaux P.-M."/>
            <person name="Salse J."/>
            <person name="Berges H."/>
            <person name="Guyot R."/>
            <person name="Gouzy J."/>
            <person name="Peret B."/>
        </authorList>
    </citation>
    <scope>NUCLEOTIDE SEQUENCE [LARGE SCALE GENOMIC DNA]</scope>
    <source>
        <strain evidence="2">cv. Amiga</strain>
    </source>
</reference>
<evidence type="ECO:0000313" key="2">
    <source>
        <dbReference type="Proteomes" id="UP000447434"/>
    </source>
</evidence>
<evidence type="ECO:0000313" key="1">
    <source>
        <dbReference type="EMBL" id="KAE9612922.1"/>
    </source>
</evidence>
<gene>
    <name evidence="1" type="ORF">Lalb_Chr05g0212101</name>
</gene>
<dbReference type="AlphaFoldDB" id="A0A6A4QGY5"/>
<name>A0A6A4QGY5_LUPAL</name>
<keyword evidence="2" id="KW-1185">Reference proteome</keyword>
<dbReference type="EMBL" id="WOCE01000005">
    <property type="protein sequence ID" value="KAE9612922.1"/>
    <property type="molecule type" value="Genomic_DNA"/>
</dbReference>
<proteinExistence type="predicted"/>
<sequence>MNGVLGPTIRDQPFCYFKFINKVFSICTIEIEPLTLSLRNSHTYQMRVLGLTGIVFCRTILMVANELLYDV</sequence>